<keyword evidence="5" id="KW-1185">Reference proteome</keyword>
<organism evidence="4 5">
    <name type="scientific">Tenggerimyces flavus</name>
    <dbReference type="NCBI Taxonomy" id="1708749"/>
    <lineage>
        <taxon>Bacteria</taxon>
        <taxon>Bacillati</taxon>
        <taxon>Actinomycetota</taxon>
        <taxon>Actinomycetes</taxon>
        <taxon>Propionibacteriales</taxon>
        <taxon>Nocardioidaceae</taxon>
        <taxon>Tenggerimyces</taxon>
    </lineage>
</organism>
<sequence length="407" mass="43613">MIGKLVRIQLVLFVALTLVGVSYVGARYAGLDDLILGRGYHVTADFADSGGIFETAEVTYRGVGVGRVDKLTPTPDGVEVRLALEDDAPRIPADTVAVVANRSAIGEQYVDLQPRRDGAPYLDDGATIARRDTKTPIPTTKLLLDLDRLVNSVGKEDLTTVIDELGDAFWGTGDDLSRIVDSGNALIETADDNLEQTISLIEDGSTVLRTQRESGGAIKSFSRDLADLSDTLVASDPKLRQVLDSGILTAREVSALLDENASDVPVLLANLTTAGQIVRVRTENLQQILIIYPYVVRGGYTVIDKDPVTGHYTAHFGLQLSLGPASCRKGYEGTTKRTPEETQDQSANTSASCKDEKTTMRGAQNAPRVDADSPARSIPGSLGSLGGQQKAFGEDSWKWLLVGPTAR</sequence>
<protein>
    <submittedName>
        <fullName evidence="4">MCE family protein</fullName>
    </submittedName>
</protein>
<dbReference type="InterPro" id="IPR024516">
    <property type="entry name" value="Mce_C"/>
</dbReference>
<dbReference type="InterPro" id="IPR003399">
    <property type="entry name" value="Mce/MlaD"/>
</dbReference>
<dbReference type="PANTHER" id="PTHR33371">
    <property type="entry name" value="INTERMEMBRANE PHOSPHOLIPID TRANSPORT SYSTEM BINDING PROTEIN MLAD-RELATED"/>
    <property type="match status" value="1"/>
</dbReference>
<dbReference type="NCBIfam" id="TIGR00996">
    <property type="entry name" value="Mtu_fam_mce"/>
    <property type="match status" value="1"/>
</dbReference>
<evidence type="ECO:0000256" key="1">
    <source>
        <dbReference type="SAM" id="MobiDB-lite"/>
    </source>
</evidence>
<comment type="caution">
    <text evidence="4">The sequence shown here is derived from an EMBL/GenBank/DDBJ whole genome shotgun (WGS) entry which is preliminary data.</text>
</comment>
<dbReference type="Pfam" id="PF11887">
    <property type="entry name" value="Mce4_CUP1"/>
    <property type="match status" value="1"/>
</dbReference>
<gene>
    <name evidence="4" type="ORF">ACFOUW_35570</name>
</gene>
<dbReference type="RefSeq" id="WP_205117583.1">
    <property type="nucleotide sequence ID" value="NZ_JAFBCM010000001.1"/>
</dbReference>
<feature type="compositionally biased region" description="Basic and acidic residues" evidence="1">
    <location>
        <begin position="330"/>
        <end position="340"/>
    </location>
</feature>
<dbReference type="Pfam" id="PF02470">
    <property type="entry name" value="MlaD"/>
    <property type="match status" value="1"/>
</dbReference>
<evidence type="ECO:0000259" key="3">
    <source>
        <dbReference type="Pfam" id="PF11887"/>
    </source>
</evidence>
<dbReference type="EMBL" id="JBHRZH010000050">
    <property type="protein sequence ID" value="MFC3766196.1"/>
    <property type="molecule type" value="Genomic_DNA"/>
</dbReference>
<dbReference type="Proteomes" id="UP001595699">
    <property type="component" value="Unassembled WGS sequence"/>
</dbReference>
<dbReference type="InterPro" id="IPR052336">
    <property type="entry name" value="MlaD_Phospholipid_Transporter"/>
</dbReference>
<evidence type="ECO:0000259" key="2">
    <source>
        <dbReference type="Pfam" id="PF02470"/>
    </source>
</evidence>
<accession>A0ABV7YLG8</accession>
<dbReference type="PANTHER" id="PTHR33371:SF16">
    <property type="entry name" value="MCE-FAMILY PROTEIN MCE3F"/>
    <property type="match status" value="1"/>
</dbReference>
<name>A0ABV7YLG8_9ACTN</name>
<reference evidence="5" key="1">
    <citation type="journal article" date="2019" name="Int. J. Syst. Evol. Microbiol.">
        <title>The Global Catalogue of Microorganisms (GCM) 10K type strain sequencing project: providing services to taxonomists for standard genome sequencing and annotation.</title>
        <authorList>
            <consortium name="The Broad Institute Genomics Platform"/>
            <consortium name="The Broad Institute Genome Sequencing Center for Infectious Disease"/>
            <person name="Wu L."/>
            <person name="Ma J."/>
        </authorList>
    </citation>
    <scope>NUCLEOTIDE SEQUENCE [LARGE SCALE GENOMIC DNA]</scope>
    <source>
        <strain evidence="5">CGMCC 4.7241</strain>
    </source>
</reference>
<evidence type="ECO:0000313" key="5">
    <source>
        <dbReference type="Proteomes" id="UP001595699"/>
    </source>
</evidence>
<proteinExistence type="predicted"/>
<feature type="domain" description="Mammalian cell entry C-terminal" evidence="3">
    <location>
        <begin position="122"/>
        <end position="286"/>
    </location>
</feature>
<feature type="region of interest" description="Disordered" evidence="1">
    <location>
        <begin position="330"/>
        <end position="389"/>
    </location>
</feature>
<evidence type="ECO:0000313" key="4">
    <source>
        <dbReference type="EMBL" id="MFC3766196.1"/>
    </source>
</evidence>
<dbReference type="InterPro" id="IPR005693">
    <property type="entry name" value="Mce"/>
</dbReference>
<feature type="domain" description="Mce/MlaD" evidence="2">
    <location>
        <begin position="38"/>
        <end position="114"/>
    </location>
</feature>